<dbReference type="OrthoDB" id="416217at2759"/>
<keyword evidence="8" id="KW-1185">Reference proteome</keyword>
<evidence type="ECO:0000256" key="3">
    <source>
        <dbReference type="ARBA" id="ARBA00059400"/>
    </source>
</evidence>
<feature type="region of interest" description="Disordered" evidence="5">
    <location>
        <begin position="1"/>
        <end position="50"/>
    </location>
</feature>
<dbReference type="Proteomes" id="UP000612746">
    <property type="component" value="Unassembled WGS sequence"/>
</dbReference>
<dbReference type="FunFam" id="2.60.40.790:FF:000001">
    <property type="entry name" value="Nuclear migration protein nudC"/>
    <property type="match status" value="1"/>
</dbReference>
<comment type="subcellular location">
    <subcellularLocation>
        <location evidence="1">Cytoplasm</location>
    </subcellularLocation>
</comment>
<proteinExistence type="predicted"/>
<dbReference type="GO" id="GO:0006457">
    <property type="term" value="P:protein folding"/>
    <property type="evidence" value="ECO:0007669"/>
    <property type="project" value="TreeGrafter"/>
</dbReference>
<evidence type="ECO:0000256" key="4">
    <source>
        <dbReference type="ARBA" id="ARBA00068398"/>
    </source>
</evidence>
<organism evidence="7 8">
    <name type="scientific">Umbelopsis vinacea</name>
    <dbReference type="NCBI Taxonomy" id="44442"/>
    <lineage>
        <taxon>Eukaryota</taxon>
        <taxon>Fungi</taxon>
        <taxon>Fungi incertae sedis</taxon>
        <taxon>Mucoromycota</taxon>
        <taxon>Mucoromycotina</taxon>
        <taxon>Umbelopsidomycetes</taxon>
        <taxon>Umbelopsidales</taxon>
        <taxon>Umbelopsidaceae</taxon>
        <taxon>Umbelopsis</taxon>
    </lineage>
</organism>
<evidence type="ECO:0000256" key="2">
    <source>
        <dbReference type="ARBA" id="ARBA00022490"/>
    </source>
</evidence>
<feature type="non-terminal residue" evidence="7">
    <location>
        <position position="1"/>
    </location>
</feature>
<dbReference type="GO" id="GO:0051082">
    <property type="term" value="F:unfolded protein binding"/>
    <property type="evidence" value="ECO:0007669"/>
    <property type="project" value="TreeGrafter"/>
</dbReference>
<dbReference type="PANTHER" id="PTHR12356:SF3">
    <property type="entry name" value="NUCLEAR MIGRATION PROTEIN NUDC"/>
    <property type="match status" value="1"/>
</dbReference>
<dbReference type="InterPro" id="IPR007052">
    <property type="entry name" value="CS_dom"/>
</dbReference>
<dbReference type="AlphaFoldDB" id="A0A8H7PGL0"/>
<feature type="compositionally biased region" description="Basic and acidic residues" evidence="5">
    <location>
        <begin position="27"/>
        <end position="49"/>
    </location>
</feature>
<comment type="function">
    <text evidence="3">Required for nuclear movement. May interact between microtubules and nuclei and/or may be involved in the generation of force used to move nuclei during interphase.</text>
</comment>
<evidence type="ECO:0000313" key="7">
    <source>
        <dbReference type="EMBL" id="KAG2173475.1"/>
    </source>
</evidence>
<evidence type="ECO:0000259" key="6">
    <source>
        <dbReference type="PROSITE" id="PS51203"/>
    </source>
</evidence>
<feature type="domain" description="CS" evidence="6">
    <location>
        <begin position="51"/>
        <end position="140"/>
    </location>
</feature>
<evidence type="ECO:0000256" key="5">
    <source>
        <dbReference type="SAM" id="MobiDB-lite"/>
    </source>
</evidence>
<dbReference type="EMBL" id="JAEPRA010000018">
    <property type="protein sequence ID" value="KAG2173475.1"/>
    <property type="molecule type" value="Genomic_DNA"/>
</dbReference>
<dbReference type="InterPro" id="IPR037898">
    <property type="entry name" value="NudC_fam"/>
</dbReference>
<dbReference type="Pfam" id="PF04969">
    <property type="entry name" value="CS"/>
    <property type="match status" value="1"/>
</dbReference>
<dbReference type="PANTHER" id="PTHR12356">
    <property type="entry name" value="NUCLEAR MOVEMENT PROTEIN NUDC"/>
    <property type="match status" value="1"/>
</dbReference>
<gene>
    <name evidence="7" type="ORF">INT44_007066</name>
</gene>
<dbReference type="Gene3D" id="2.60.40.790">
    <property type="match status" value="1"/>
</dbReference>
<sequence length="232" mass="26806">TLLKLRGRLNNASSIPSRPTMSSSEQEYEKMTAEEREQHDKLQKEREEAEQAQLPYKWKQTLQDVDVSIPVPAGTRAKTLDVVIGRKQIKIGIKGQPAILEGELPQTVKVEDSTWTIEDQKEVLVHLEKVNQMTWWEHVVTSAPKINTKSIQPENSKLGDLDGDTRAMVEKMMYDQRQKAMNQPTSDEQRKEDMFKKFQQQHPEMDVSQWMRCDAVFPMPSSIRNGEWELNG</sequence>
<evidence type="ECO:0000313" key="8">
    <source>
        <dbReference type="Proteomes" id="UP000612746"/>
    </source>
</evidence>
<reference evidence="7" key="1">
    <citation type="submission" date="2020-12" db="EMBL/GenBank/DDBJ databases">
        <title>Metabolic potential, ecology and presence of endohyphal bacteria is reflected in genomic diversity of Mucoromycotina.</title>
        <authorList>
            <person name="Muszewska A."/>
            <person name="Okrasinska A."/>
            <person name="Steczkiewicz K."/>
            <person name="Drgas O."/>
            <person name="Orlowska M."/>
            <person name="Perlinska-Lenart U."/>
            <person name="Aleksandrzak-Piekarczyk T."/>
            <person name="Szatraj K."/>
            <person name="Zielenkiewicz U."/>
            <person name="Pilsyk S."/>
            <person name="Malc E."/>
            <person name="Mieczkowski P."/>
            <person name="Kruszewska J.S."/>
            <person name="Biernat P."/>
            <person name="Pawlowska J."/>
        </authorList>
    </citation>
    <scope>NUCLEOTIDE SEQUENCE</scope>
    <source>
        <strain evidence="7">WA0000051536</strain>
    </source>
</reference>
<name>A0A8H7PGL0_9FUNG</name>
<dbReference type="InterPro" id="IPR008978">
    <property type="entry name" value="HSP20-like_chaperone"/>
</dbReference>
<dbReference type="PROSITE" id="PS51203">
    <property type="entry name" value="CS"/>
    <property type="match status" value="1"/>
</dbReference>
<dbReference type="CDD" id="cd06467">
    <property type="entry name" value="p23_NUDC_like"/>
    <property type="match status" value="1"/>
</dbReference>
<evidence type="ECO:0000256" key="1">
    <source>
        <dbReference type="ARBA" id="ARBA00004496"/>
    </source>
</evidence>
<feature type="compositionally biased region" description="Low complexity" evidence="5">
    <location>
        <begin position="13"/>
        <end position="24"/>
    </location>
</feature>
<protein>
    <recommendedName>
        <fullName evidence="4">Nuclear movement protein nudC</fullName>
    </recommendedName>
</protein>
<dbReference type="GO" id="GO:0005737">
    <property type="term" value="C:cytoplasm"/>
    <property type="evidence" value="ECO:0007669"/>
    <property type="project" value="UniProtKB-SubCell"/>
</dbReference>
<accession>A0A8H7PGL0</accession>
<comment type="caution">
    <text evidence="7">The sequence shown here is derived from an EMBL/GenBank/DDBJ whole genome shotgun (WGS) entry which is preliminary data.</text>
</comment>
<keyword evidence="2" id="KW-0963">Cytoplasm</keyword>
<dbReference type="SUPFAM" id="SSF49764">
    <property type="entry name" value="HSP20-like chaperones"/>
    <property type="match status" value="1"/>
</dbReference>